<dbReference type="CDD" id="cd06170">
    <property type="entry name" value="LuxR_C_like"/>
    <property type="match status" value="1"/>
</dbReference>
<dbReference type="Pfam" id="PF00072">
    <property type="entry name" value="Response_reg"/>
    <property type="match status" value="1"/>
</dbReference>
<accession>A0ABR6BJB4</accession>
<dbReference type="PROSITE" id="PS50043">
    <property type="entry name" value="HTH_LUXR_2"/>
    <property type="match status" value="1"/>
</dbReference>
<dbReference type="InterPro" id="IPR058245">
    <property type="entry name" value="NreC/VraR/RcsB-like_REC"/>
</dbReference>
<organism evidence="8 9">
    <name type="scientific">Kutzneria viridogrisea</name>
    <dbReference type="NCBI Taxonomy" id="47990"/>
    <lineage>
        <taxon>Bacteria</taxon>
        <taxon>Bacillati</taxon>
        <taxon>Actinomycetota</taxon>
        <taxon>Actinomycetes</taxon>
        <taxon>Pseudonocardiales</taxon>
        <taxon>Pseudonocardiaceae</taxon>
        <taxon>Kutzneria</taxon>
    </lineage>
</organism>
<dbReference type="GO" id="GO:0003677">
    <property type="term" value="F:DNA binding"/>
    <property type="evidence" value="ECO:0007669"/>
    <property type="project" value="UniProtKB-KW"/>
</dbReference>
<dbReference type="Proteomes" id="UP000517916">
    <property type="component" value="Unassembled WGS sequence"/>
</dbReference>
<reference evidence="8 9" key="1">
    <citation type="submission" date="2020-08" db="EMBL/GenBank/DDBJ databases">
        <title>Genomic Encyclopedia of Archaeal and Bacterial Type Strains, Phase II (KMG-II): from individual species to whole genera.</title>
        <authorList>
            <person name="Goeker M."/>
        </authorList>
    </citation>
    <scope>NUCLEOTIDE SEQUENCE [LARGE SCALE GENOMIC DNA]</scope>
    <source>
        <strain evidence="8 9">DSM 43850</strain>
    </source>
</reference>
<evidence type="ECO:0000259" key="7">
    <source>
        <dbReference type="PROSITE" id="PS50110"/>
    </source>
</evidence>
<dbReference type="PANTHER" id="PTHR43214">
    <property type="entry name" value="TWO-COMPONENT RESPONSE REGULATOR"/>
    <property type="match status" value="1"/>
</dbReference>
<dbReference type="SUPFAM" id="SSF52172">
    <property type="entry name" value="CheY-like"/>
    <property type="match status" value="1"/>
</dbReference>
<evidence type="ECO:0000256" key="1">
    <source>
        <dbReference type="ARBA" id="ARBA00022553"/>
    </source>
</evidence>
<evidence type="ECO:0000313" key="9">
    <source>
        <dbReference type="Proteomes" id="UP000517916"/>
    </source>
</evidence>
<protein>
    <submittedName>
        <fullName evidence="8">DNA-binding NarL/FixJ family response regulator</fullName>
    </submittedName>
</protein>
<dbReference type="InterPro" id="IPR000792">
    <property type="entry name" value="Tscrpt_reg_LuxR_C"/>
</dbReference>
<feature type="domain" description="HTH luxR-type" evidence="6">
    <location>
        <begin position="148"/>
        <end position="213"/>
    </location>
</feature>
<dbReference type="PROSITE" id="PS50110">
    <property type="entry name" value="RESPONSE_REGULATORY"/>
    <property type="match status" value="1"/>
</dbReference>
<dbReference type="InterPro" id="IPR011006">
    <property type="entry name" value="CheY-like_superfamily"/>
</dbReference>
<dbReference type="CDD" id="cd17535">
    <property type="entry name" value="REC_NarL-like"/>
    <property type="match status" value="1"/>
</dbReference>
<keyword evidence="3 8" id="KW-0238">DNA-binding</keyword>
<dbReference type="PROSITE" id="PS00622">
    <property type="entry name" value="HTH_LUXR_1"/>
    <property type="match status" value="1"/>
</dbReference>
<gene>
    <name evidence="8" type="ORF">BC739_004177</name>
</gene>
<keyword evidence="9" id="KW-1185">Reference proteome</keyword>
<evidence type="ECO:0000259" key="6">
    <source>
        <dbReference type="PROSITE" id="PS50043"/>
    </source>
</evidence>
<dbReference type="SUPFAM" id="SSF46894">
    <property type="entry name" value="C-terminal effector domain of the bipartite response regulators"/>
    <property type="match status" value="1"/>
</dbReference>
<evidence type="ECO:0000256" key="4">
    <source>
        <dbReference type="ARBA" id="ARBA00023163"/>
    </source>
</evidence>
<dbReference type="PRINTS" id="PR00038">
    <property type="entry name" value="HTHLUXR"/>
</dbReference>
<comment type="caution">
    <text evidence="8">The sequence shown here is derived from an EMBL/GenBank/DDBJ whole genome shotgun (WGS) entry which is preliminary data.</text>
</comment>
<dbReference type="InterPro" id="IPR016032">
    <property type="entry name" value="Sig_transdc_resp-reg_C-effctor"/>
</dbReference>
<evidence type="ECO:0000313" key="8">
    <source>
        <dbReference type="EMBL" id="MBA8926971.1"/>
    </source>
</evidence>
<dbReference type="SMART" id="SM00421">
    <property type="entry name" value="HTH_LUXR"/>
    <property type="match status" value="1"/>
</dbReference>
<sequence length="216" mass="22345">MITVGIVDDEALVRYGLRGILQTAPDLTVLGEAADGGGAVLLAEQHRPDVLLMDVQMPGVDGLSATESVLRASPGTAVLILTTFALGEYVYRAVRSGAAGFLVKDTAPADLLAAIRVVASGEAILSPRVTRLLFTRFGEIGAGKADRARELLSALSGRELEVLALVGQGNSNAEIAAALNVTESTVKAHVSRLMAKLSCANRVQAAMLARDAGLLG</sequence>
<feature type="domain" description="Response regulatory" evidence="7">
    <location>
        <begin position="3"/>
        <end position="119"/>
    </location>
</feature>
<dbReference type="InterPro" id="IPR039420">
    <property type="entry name" value="WalR-like"/>
</dbReference>
<dbReference type="InterPro" id="IPR001789">
    <property type="entry name" value="Sig_transdc_resp-reg_receiver"/>
</dbReference>
<evidence type="ECO:0000256" key="2">
    <source>
        <dbReference type="ARBA" id="ARBA00023015"/>
    </source>
</evidence>
<proteinExistence type="predicted"/>
<name>A0ABR6BJB4_9PSEU</name>
<keyword evidence="4" id="KW-0804">Transcription</keyword>
<dbReference type="Pfam" id="PF00196">
    <property type="entry name" value="GerE"/>
    <property type="match status" value="1"/>
</dbReference>
<feature type="modified residue" description="4-aspartylphosphate" evidence="5">
    <location>
        <position position="54"/>
    </location>
</feature>
<dbReference type="EMBL" id="JACJID010000003">
    <property type="protein sequence ID" value="MBA8926971.1"/>
    <property type="molecule type" value="Genomic_DNA"/>
</dbReference>
<evidence type="ECO:0000256" key="5">
    <source>
        <dbReference type="PROSITE-ProRule" id="PRU00169"/>
    </source>
</evidence>
<keyword evidence="2" id="KW-0805">Transcription regulation</keyword>
<keyword evidence="1 5" id="KW-0597">Phosphoprotein</keyword>
<evidence type="ECO:0000256" key="3">
    <source>
        <dbReference type="ARBA" id="ARBA00023125"/>
    </source>
</evidence>
<dbReference type="PANTHER" id="PTHR43214:SF24">
    <property type="entry name" value="TRANSCRIPTIONAL REGULATORY PROTEIN NARL-RELATED"/>
    <property type="match status" value="1"/>
</dbReference>
<dbReference type="Gene3D" id="3.40.50.2300">
    <property type="match status" value="1"/>
</dbReference>
<dbReference type="SMART" id="SM00448">
    <property type="entry name" value="REC"/>
    <property type="match status" value="1"/>
</dbReference>
<dbReference type="RefSeq" id="WP_025355837.1">
    <property type="nucleotide sequence ID" value="NZ_BAAABQ010000074.1"/>
</dbReference>